<dbReference type="EMBL" id="GECL01001813">
    <property type="protein sequence ID" value="JAP04311.1"/>
    <property type="molecule type" value="Transcribed_RNA"/>
</dbReference>
<dbReference type="SMART" id="SM00297">
    <property type="entry name" value="BROMO"/>
    <property type="match status" value="1"/>
</dbReference>
<dbReference type="InterPro" id="IPR001487">
    <property type="entry name" value="Bromodomain"/>
</dbReference>
<feature type="compositionally biased region" description="Basic and acidic residues" evidence="4">
    <location>
        <begin position="518"/>
        <end position="528"/>
    </location>
</feature>
<dbReference type="AlphaFoldDB" id="A0A0V0G8N1"/>
<feature type="region of interest" description="Disordered" evidence="4">
    <location>
        <begin position="699"/>
        <end position="941"/>
    </location>
</feature>
<dbReference type="Pfam" id="PF00439">
    <property type="entry name" value="Bromodomain"/>
    <property type="match status" value="1"/>
</dbReference>
<dbReference type="PROSITE" id="PS50014">
    <property type="entry name" value="BROMODOMAIN_2"/>
    <property type="match status" value="1"/>
</dbReference>
<evidence type="ECO:0000256" key="4">
    <source>
        <dbReference type="SAM" id="MobiDB-lite"/>
    </source>
</evidence>
<sequence>AIVTSITDHSVASSPSISGDSEQVSEEVVIKDENASSQGNKEILEIEEIANPSTPEVVLEDLVHTVESEVVIDQETPTSKRKNAARRLQLEQLEETETDDEVMETVEQIIEKVEEAIIETVGKEPAEIDLSHNQSSETDNLSDQIETLDLDSHAVELIVLGHNQGKVITIRHDTEISSEPSKSDPSADDVRPLESFGDIENLVEEEVRTLEDELQEVEEVVGEEGEEEIVEEEIKLQEEIIEHEEIVEDKGLEEEINEECEENVLASNIELEEIKLVGEKTEEILKGEEIKEEDPKNEEVEIKIEEPLNPNPEECTVENEIICAEDIKVEDENKDNNTEITTQDEVELEEIRNVESIDIVETKVEEAIVEEAPEEVVIAELVEEVVQAEKLQIKNINTTGKPVEKPTPSEEHNFFIKQEIVEEENLEVSTMPEILEITPVVVPKIETITIEKTDSLIAKVKEESKSDKVLNQEENIAAVGNSVKGGGIRETKDTLRTSGRSTEKQQPSSSTISTEAGKSIKIEKDVVEKQSNADSKPGQETGKRRTGRKRYPLAGCAESKPNSPAPSSHSMEDDREYKAWKKSIMLVYNRLAAHKYASVFLKPITEAEASGYHNVVLRPMDLTTIKRNIETGVIRSTVEFQRDMILMAQNAMIYNKPDSLIFKMAEDMLADMMSQMEVMVQALGDGVPLWGDSDEKLLTRGRASKSQTDESAANKRRSLADDTPVRRRQQQQQQTEESAKKRKGQQSQEEIVSSKKRTEEVKKKGSADDISKKKSLDESTNKRKTLVEESNLKRKGQVDDSASKKKYGTDETSSSRKKTQSDDTFITLAKKKSHIDDYSSSSNRKSHVDETPPTGKRKSQHVEEQSKRKTEASSSKRKSHVDDTPSSSKRKTLHTEENTGSSNSSSKKKAHVDETASNKRKRSSAAVVEEPRSTSKRKRAE</sequence>
<reference evidence="6" key="1">
    <citation type="journal article" date="2018" name="J. Proteomics">
        <title>Exploring the molecular complexity of Triatoma dimidiata sialome.</title>
        <authorList>
            <person name="Santiago P.B."/>
            <person name="de Araujo C.N."/>
            <person name="Charneau S."/>
            <person name="Bastos I.M.D."/>
            <person name="Assumpcao T.C.F."/>
            <person name="Queiroz R.M.L."/>
            <person name="Praca Y.R."/>
            <person name="Cordeiro T.M."/>
            <person name="Garcia C.H.S."/>
            <person name="da Silva I.G."/>
            <person name="Raiol T."/>
            <person name="Motta F.N."/>
            <person name="de Araujo Oliveira J.V."/>
            <person name="de Sousa M.V."/>
            <person name="Ribeiro J.M.C."/>
            <person name="de Santana J.M."/>
        </authorList>
    </citation>
    <scope>NUCLEOTIDE SEQUENCE</scope>
    <source>
        <strain evidence="6">Santander</strain>
        <tissue evidence="6">Salivary glands</tissue>
    </source>
</reference>
<evidence type="ECO:0000313" key="6">
    <source>
        <dbReference type="EMBL" id="JAP04311.1"/>
    </source>
</evidence>
<accession>A0A0V0G8N1</accession>
<dbReference type="InterPro" id="IPR036427">
    <property type="entry name" value="Bromodomain-like_sf"/>
</dbReference>
<dbReference type="PRINTS" id="PR00503">
    <property type="entry name" value="BROMODOMAIN"/>
</dbReference>
<organism evidence="6">
    <name type="scientific">Triatoma dimidiata</name>
    <name type="common">Kissing bug</name>
    <name type="synonym">Meccus dimidiatus</name>
    <dbReference type="NCBI Taxonomy" id="72491"/>
    <lineage>
        <taxon>Eukaryota</taxon>
        <taxon>Metazoa</taxon>
        <taxon>Ecdysozoa</taxon>
        <taxon>Arthropoda</taxon>
        <taxon>Hexapoda</taxon>
        <taxon>Insecta</taxon>
        <taxon>Pterygota</taxon>
        <taxon>Neoptera</taxon>
        <taxon>Paraneoptera</taxon>
        <taxon>Hemiptera</taxon>
        <taxon>Heteroptera</taxon>
        <taxon>Panheteroptera</taxon>
        <taxon>Cimicomorpha</taxon>
        <taxon>Reduviidae</taxon>
        <taxon>Triatominae</taxon>
        <taxon>Triatoma</taxon>
    </lineage>
</organism>
<keyword evidence="3" id="KW-0175">Coiled coil</keyword>
<evidence type="ECO:0000259" key="5">
    <source>
        <dbReference type="PROSITE" id="PS50014"/>
    </source>
</evidence>
<name>A0A0V0G8N1_TRIDM</name>
<feature type="region of interest" description="Disordered" evidence="4">
    <location>
        <begin position="481"/>
        <end position="573"/>
    </location>
</feature>
<dbReference type="PANTHER" id="PTHR15398:SF4">
    <property type="entry name" value="BROMODOMAIN-CONTAINING PROTEIN 8 ISOFORM X1"/>
    <property type="match status" value="1"/>
</dbReference>
<feature type="non-terminal residue" evidence="6">
    <location>
        <position position="1"/>
    </location>
</feature>
<feature type="compositionally biased region" description="Basic and acidic residues" evidence="4">
    <location>
        <begin position="752"/>
        <end position="809"/>
    </location>
</feature>
<feature type="compositionally biased region" description="Polar residues" evidence="4">
    <location>
        <begin position="496"/>
        <end position="516"/>
    </location>
</feature>
<feature type="region of interest" description="Disordered" evidence="4">
    <location>
        <begin position="171"/>
        <end position="192"/>
    </location>
</feature>
<evidence type="ECO:0000256" key="2">
    <source>
        <dbReference type="PROSITE-ProRule" id="PRU00035"/>
    </source>
</evidence>
<keyword evidence="1 2" id="KW-0103">Bromodomain</keyword>
<feature type="coiled-coil region" evidence="3">
    <location>
        <begin position="200"/>
        <end position="227"/>
    </location>
</feature>
<evidence type="ECO:0000256" key="1">
    <source>
        <dbReference type="ARBA" id="ARBA00023117"/>
    </source>
</evidence>
<feature type="region of interest" description="Disordered" evidence="4">
    <location>
        <begin position="1"/>
        <end position="26"/>
    </location>
</feature>
<protein>
    <submittedName>
        <fullName evidence="6">Putative bromodomain-containing protein</fullName>
    </submittedName>
</protein>
<evidence type="ECO:0000256" key="3">
    <source>
        <dbReference type="SAM" id="Coils"/>
    </source>
</evidence>
<proteinExistence type="predicted"/>
<feature type="domain" description="Bromo" evidence="5">
    <location>
        <begin position="592"/>
        <end position="662"/>
    </location>
</feature>
<dbReference type="Gene3D" id="1.20.920.10">
    <property type="entry name" value="Bromodomain-like"/>
    <property type="match status" value="1"/>
</dbReference>
<dbReference type="PANTHER" id="PTHR15398">
    <property type="entry name" value="BROMODOMAIN-CONTAINING PROTEIN 8"/>
    <property type="match status" value="1"/>
</dbReference>
<feature type="compositionally biased region" description="Basic and acidic residues" evidence="4">
    <location>
        <begin position="860"/>
        <end position="871"/>
    </location>
</feature>
<dbReference type="SUPFAM" id="SSF47370">
    <property type="entry name" value="Bromodomain"/>
    <property type="match status" value="1"/>
</dbReference>
<feature type="compositionally biased region" description="Polar residues" evidence="4">
    <location>
        <begin position="560"/>
        <end position="569"/>
    </location>
</feature>
<feature type="non-terminal residue" evidence="6">
    <location>
        <position position="941"/>
    </location>
</feature>
<feature type="compositionally biased region" description="Polar residues" evidence="4">
    <location>
        <begin position="1"/>
        <end position="22"/>
    </location>
</feature>
<dbReference type="GO" id="GO:0035267">
    <property type="term" value="C:NuA4 histone acetyltransferase complex"/>
    <property type="evidence" value="ECO:0007669"/>
    <property type="project" value="TreeGrafter"/>
</dbReference>
<dbReference type="InterPro" id="IPR037966">
    <property type="entry name" value="Brd8_Bromo_dom"/>
</dbReference>
<dbReference type="CDD" id="cd05507">
    <property type="entry name" value="Bromo_brd8_like"/>
    <property type="match status" value="1"/>
</dbReference>